<sequence>MLGTLLLASCDGKSTCKLMYWTTTGTNLHRNGAPQRDKKDNPINRLEQNAKGPYAILLTAITGRSEEGSC</sequence>
<evidence type="ECO:0000313" key="2">
    <source>
        <dbReference type="WBParaSite" id="nRc.2.0.1.t29163-RA"/>
    </source>
</evidence>
<dbReference type="WBParaSite" id="nRc.2.0.1.t29163-RA">
    <property type="protein sequence ID" value="nRc.2.0.1.t29163-RA"/>
    <property type="gene ID" value="nRc.2.0.1.g29163"/>
</dbReference>
<name>A0A915JSS4_ROMCU</name>
<accession>A0A915JSS4</accession>
<organism evidence="1 2">
    <name type="scientific">Romanomermis culicivorax</name>
    <name type="common">Nematode worm</name>
    <dbReference type="NCBI Taxonomy" id="13658"/>
    <lineage>
        <taxon>Eukaryota</taxon>
        <taxon>Metazoa</taxon>
        <taxon>Ecdysozoa</taxon>
        <taxon>Nematoda</taxon>
        <taxon>Enoplea</taxon>
        <taxon>Dorylaimia</taxon>
        <taxon>Mermithida</taxon>
        <taxon>Mermithoidea</taxon>
        <taxon>Mermithidae</taxon>
        <taxon>Romanomermis</taxon>
    </lineage>
</organism>
<dbReference type="Proteomes" id="UP000887565">
    <property type="component" value="Unplaced"/>
</dbReference>
<keyword evidence="1" id="KW-1185">Reference proteome</keyword>
<protein>
    <submittedName>
        <fullName evidence="2">Secreted protein</fullName>
    </submittedName>
</protein>
<evidence type="ECO:0000313" key="1">
    <source>
        <dbReference type="Proteomes" id="UP000887565"/>
    </source>
</evidence>
<proteinExistence type="predicted"/>
<dbReference type="AlphaFoldDB" id="A0A915JSS4"/>
<reference evidence="2" key="1">
    <citation type="submission" date="2022-11" db="UniProtKB">
        <authorList>
            <consortium name="WormBaseParasite"/>
        </authorList>
    </citation>
    <scope>IDENTIFICATION</scope>
</reference>